<proteinExistence type="predicted"/>
<dbReference type="InterPro" id="IPR013096">
    <property type="entry name" value="Cupin_2"/>
</dbReference>
<dbReference type="Proteomes" id="UP000033699">
    <property type="component" value="Unassembled WGS sequence"/>
</dbReference>
<organism evidence="2 3">
    <name type="scientific">Streptomyces rubellomurinus (strain ATCC 31215)</name>
    <dbReference type="NCBI Taxonomy" id="359131"/>
    <lineage>
        <taxon>Bacteria</taxon>
        <taxon>Bacillati</taxon>
        <taxon>Actinomycetota</taxon>
        <taxon>Actinomycetes</taxon>
        <taxon>Kitasatosporales</taxon>
        <taxon>Streptomycetaceae</taxon>
        <taxon>Streptomyces</taxon>
    </lineage>
</organism>
<dbReference type="Gene3D" id="2.60.120.10">
    <property type="entry name" value="Jelly Rolls"/>
    <property type="match status" value="1"/>
</dbReference>
<reference evidence="2 3" key="1">
    <citation type="submission" date="2015-02" db="EMBL/GenBank/DDBJ databases">
        <authorList>
            <person name="Ju K.-S."/>
            <person name="Doroghazi J.R."/>
            <person name="Metcalf W."/>
        </authorList>
    </citation>
    <scope>NUCLEOTIDE SEQUENCE [LARGE SCALE GENOMIC DNA]</scope>
    <source>
        <strain evidence="2 3">ATCC 31215</strain>
    </source>
</reference>
<dbReference type="InterPro" id="IPR014710">
    <property type="entry name" value="RmlC-like_jellyroll"/>
</dbReference>
<dbReference type="InterPro" id="IPR011051">
    <property type="entry name" value="RmlC_Cupin_sf"/>
</dbReference>
<evidence type="ECO:0000313" key="3">
    <source>
        <dbReference type="Proteomes" id="UP000033699"/>
    </source>
</evidence>
<dbReference type="EMBL" id="JZKH01000098">
    <property type="protein sequence ID" value="KJS58655.1"/>
    <property type="molecule type" value="Genomic_DNA"/>
</dbReference>
<feature type="domain" description="Cupin type-2" evidence="1">
    <location>
        <begin position="36"/>
        <end position="92"/>
    </location>
</feature>
<comment type="caution">
    <text evidence="2">The sequence shown here is derived from an EMBL/GenBank/DDBJ whole genome shotgun (WGS) entry which is preliminary data.</text>
</comment>
<dbReference type="AlphaFoldDB" id="A0A0F2T8K3"/>
<dbReference type="SUPFAM" id="SSF51182">
    <property type="entry name" value="RmlC-like cupins"/>
    <property type="match status" value="1"/>
</dbReference>
<evidence type="ECO:0000313" key="2">
    <source>
        <dbReference type="EMBL" id="KJS58655.1"/>
    </source>
</evidence>
<evidence type="ECO:0000259" key="1">
    <source>
        <dbReference type="Pfam" id="PF07883"/>
    </source>
</evidence>
<keyword evidence="3" id="KW-1185">Reference proteome</keyword>
<dbReference type="RefSeq" id="WP_045703465.1">
    <property type="nucleotide sequence ID" value="NZ_JZKH01000098.1"/>
</dbReference>
<gene>
    <name evidence="2" type="ORF">VM95_31905</name>
</gene>
<accession>A0A0F2T8K3</accession>
<dbReference type="OrthoDB" id="5145129at2"/>
<sequence>MPVIRHADARRTETPNAVMTTYASPTQGATSLALWRVEMAADRQGPLHAMDAEQIWTFLTGSATVLLGDDTHTVTAGDTLVLPAGVARRITSVEAFTAVVAAPSPSRAYNPDAVTPPGACAAAPRDDERVLPAWIA</sequence>
<dbReference type="Pfam" id="PF07883">
    <property type="entry name" value="Cupin_2"/>
    <property type="match status" value="1"/>
</dbReference>
<protein>
    <submittedName>
        <fullName evidence="2">Cupin</fullName>
    </submittedName>
</protein>
<dbReference type="PATRIC" id="fig|359131.3.peg.8005"/>
<name>A0A0F2T8K3_STRR3</name>